<dbReference type="EMBL" id="UZVY01000001">
    <property type="protein sequence ID" value="VDR41808.1"/>
    <property type="molecule type" value="Genomic_DNA"/>
</dbReference>
<accession>A0A3P8KM06</accession>
<feature type="compositionally biased region" description="Basic and acidic residues" evidence="1">
    <location>
        <begin position="17"/>
        <end position="35"/>
    </location>
</feature>
<dbReference type="AlphaFoldDB" id="A0A3P8KM06"/>
<dbReference type="Proteomes" id="UP000280036">
    <property type="component" value="Unassembled WGS sequence"/>
</dbReference>
<name>A0A3P8KM06_9BACT</name>
<feature type="region of interest" description="Disordered" evidence="1">
    <location>
        <begin position="1"/>
        <end position="35"/>
    </location>
</feature>
<evidence type="ECO:0000313" key="3">
    <source>
        <dbReference type="Proteomes" id="UP000280036"/>
    </source>
</evidence>
<sequence>MKNKNRSDKFNYFSDAGSDKEKEKVSEKKYDTELK</sequence>
<gene>
    <name evidence="2" type="ORF">NCTC10126_00292</name>
</gene>
<evidence type="ECO:0000256" key="1">
    <source>
        <dbReference type="SAM" id="MobiDB-lite"/>
    </source>
</evidence>
<protein>
    <submittedName>
        <fullName evidence="2">Uncharacterized protein</fullName>
    </submittedName>
</protein>
<evidence type="ECO:0000313" key="2">
    <source>
        <dbReference type="EMBL" id="VDR41808.1"/>
    </source>
</evidence>
<reference evidence="2 3" key="1">
    <citation type="submission" date="2018-12" db="EMBL/GenBank/DDBJ databases">
        <authorList>
            <consortium name="Pathogen Informatics"/>
        </authorList>
    </citation>
    <scope>NUCLEOTIDE SEQUENCE [LARGE SCALE GENOMIC DNA]</scope>
    <source>
        <strain evidence="2 3">NCTC10126</strain>
    </source>
</reference>
<proteinExistence type="predicted"/>
<organism evidence="2 3">
    <name type="scientific">Mycoplasmopsis caviae</name>
    <dbReference type="NCBI Taxonomy" id="55603"/>
    <lineage>
        <taxon>Bacteria</taxon>
        <taxon>Bacillati</taxon>
        <taxon>Mycoplasmatota</taxon>
        <taxon>Mycoplasmoidales</taxon>
        <taxon>Metamycoplasmataceae</taxon>
        <taxon>Mycoplasmopsis</taxon>
    </lineage>
</organism>